<keyword evidence="1" id="KW-0472">Membrane</keyword>
<keyword evidence="1" id="KW-0812">Transmembrane</keyword>
<name>A0ABW5Z9J3_9FLAO</name>
<keyword evidence="1" id="KW-1133">Transmembrane helix</keyword>
<evidence type="ECO:0000313" key="3">
    <source>
        <dbReference type="Proteomes" id="UP001597549"/>
    </source>
</evidence>
<sequence length="136" mass="14170">MENNSFKSTAGQAMGTTALVLGIVAVIAAFIPCFGLIAIVFGVLAIVFGAIGLSQAKKGNAPQAMPVAGLILGIVATLFVIIWMLIVAGTIGTAIMANKDEIGKAFDSLKVEVERSEDSIEVENDTITWNDSIQAE</sequence>
<evidence type="ECO:0000313" key="2">
    <source>
        <dbReference type="EMBL" id="MFD2909382.1"/>
    </source>
</evidence>
<accession>A0ABW5Z9J3</accession>
<comment type="caution">
    <text evidence="2">The sequence shown here is derived from an EMBL/GenBank/DDBJ whole genome shotgun (WGS) entry which is preliminary data.</text>
</comment>
<organism evidence="2 3">
    <name type="scientific">Flavobacterium ardleyense</name>
    <dbReference type="NCBI Taxonomy" id="2038737"/>
    <lineage>
        <taxon>Bacteria</taxon>
        <taxon>Pseudomonadati</taxon>
        <taxon>Bacteroidota</taxon>
        <taxon>Flavobacteriia</taxon>
        <taxon>Flavobacteriales</taxon>
        <taxon>Flavobacteriaceae</taxon>
        <taxon>Flavobacterium</taxon>
    </lineage>
</organism>
<proteinExistence type="predicted"/>
<gene>
    <name evidence="2" type="ORF">ACFSX9_11650</name>
</gene>
<keyword evidence="3" id="KW-1185">Reference proteome</keyword>
<evidence type="ECO:0000256" key="1">
    <source>
        <dbReference type="SAM" id="Phobius"/>
    </source>
</evidence>
<dbReference type="RefSeq" id="WP_379807838.1">
    <property type="nucleotide sequence ID" value="NZ_JBHUOL010000018.1"/>
</dbReference>
<dbReference type="Proteomes" id="UP001597549">
    <property type="component" value="Unassembled WGS sequence"/>
</dbReference>
<feature type="transmembrane region" description="Helical" evidence="1">
    <location>
        <begin position="65"/>
        <end position="86"/>
    </location>
</feature>
<protein>
    <recommendedName>
        <fullName evidence="4">DUF4190 domain-containing protein</fullName>
    </recommendedName>
</protein>
<dbReference type="EMBL" id="JBHUOL010000018">
    <property type="protein sequence ID" value="MFD2909382.1"/>
    <property type="molecule type" value="Genomic_DNA"/>
</dbReference>
<evidence type="ECO:0008006" key="4">
    <source>
        <dbReference type="Google" id="ProtNLM"/>
    </source>
</evidence>
<reference evidence="3" key="1">
    <citation type="journal article" date="2019" name="Int. J. Syst. Evol. Microbiol.">
        <title>The Global Catalogue of Microorganisms (GCM) 10K type strain sequencing project: providing services to taxonomists for standard genome sequencing and annotation.</title>
        <authorList>
            <consortium name="The Broad Institute Genomics Platform"/>
            <consortium name="The Broad Institute Genome Sequencing Center for Infectious Disease"/>
            <person name="Wu L."/>
            <person name="Ma J."/>
        </authorList>
    </citation>
    <scope>NUCLEOTIDE SEQUENCE [LARGE SCALE GENOMIC DNA]</scope>
    <source>
        <strain evidence="3">KCTC 52644</strain>
    </source>
</reference>
<feature type="transmembrane region" description="Helical" evidence="1">
    <location>
        <begin position="20"/>
        <end position="53"/>
    </location>
</feature>